<accession>A0A8D8GW55</accession>
<dbReference type="EMBL" id="HBUE01289165">
    <property type="protein sequence ID" value="CAG6573281.1"/>
    <property type="molecule type" value="Transcribed_RNA"/>
</dbReference>
<dbReference type="EMBL" id="HBUE01183501">
    <property type="protein sequence ID" value="CAG6521685.1"/>
    <property type="molecule type" value="Transcribed_RNA"/>
</dbReference>
<dbReference type="EMBL" id="HBUE01183505">
    <property type="protein sequence ID" value="CAG6521693.1"/>
    <property type="molecule type" value="Transcribed_RNA"/>
</dbReference>
<dbReference type="EMBL" id="HBUE01056096">
    <property type="protein sequence ID" value="CAG6466527.1"/>
    <property type="molecule type" value="Transcribed_RNA"/>
</dbReference>
<reference evidence="2" key="1">
    <citation type="submission" date="2021-05" db="EMBL/GenBank/DDBJ databases">
        <authorList>
            <person name="Alioto T."/>
            <person name="Alioto T."/>
            <person name="Gomez Garrido J."/>
        </authorList>
    </citation>
    <scope>NUCLEOTIDE SEQUENCE</scope>
</reference>
<dbReference type="EMBL" id="HBUE01289171">
    <property type="protein sequence ID" value="CAG6573294.1"/>
    <property type="molecule type" value="Transcribed_RNA"/>
</dbReference>
<organism evidence="2">
    <name type="scientific">Culex pipiens</name>
    <name type="common">House mosquito</name>
    <dbReference type="NCBI Taxonomy" id="7175"/>
    <lineage>
        <taxon>Eukaryota</taxon>
        <taxon>Metazoa</taxon>
        <taxon>Ecdysozoa</taxon>
        <taxon>Arthropoda</taxon>
        <taxon>Hexapoda</taxon>
        <taxon>Insecta</taxon>
        <taxon>Pterygota</taxon>
        <taxon>Neoptera</taxon>
        <taxon>Endopterygota</taxon>
        <taxon>Diptera</taxon>
        <taxon>Nematocera</taxon>
        <taxon>Culicoidea</taxon>
        <taxon>Culicidae</taxon>
        <taxon>Culicinae</taxon>
        <taxon>Culicini</taxon>
        <taxon>Culex</taxon>
        <taxon>Culex</taxon>
    </lineage>
</organism>
<dbReference type="EMBL" id="HBUE01289166">
    <property type="protein sequence ID" value="CAG6573283.1"/>
    <property type="molecule type" value="Transcribed_RNA"/>
</dbReference>
<dbReference type="EMBL" id="HBUE01183502">
    <property type="protein sequence ID" value="CAG6521686.1"/>
    <property type="molecule type" value="Transcribed_RNA"/>
</dbReference>
<evidence type="ECO:0000313" key="2">
    <source>
        <dbReference type="EMBL" id="CAG6521698.1"/>
    </source>
</evidence>
<dbReference type="EMBL" id="HBUE01056094">
    <property type="protein sequence ID" value="CAG6466525.1"/>
    <property type="molecule type" value="Transcribed_RNA"/>
</dbReference>
<dbReference type="EMBL" id="HBUE01289169">
    <property type="protein sequence ID" value="CAG6573289.1"/>
    <property type="molecule type" value="Transcribed_RNA"/>
</dbReference>
<sequence length="136" mass="15407">MRSTVPLESSMPGANYLALDHHRLLRCYFRKEIRRKRGREDAARSQGDRQRELVACESQAKVHVRAVSTTKFGERRVCMRAAFTEIENHRPRTHPGTVAKQLGPKSSRRRRRTNPQAPEPTAGTRTGGVGCCRRAA</sequence>
<dbReference type="EMBL" id="HBUE01183506">
    <property type="protein sequence ID" value="CAG6521696.1"/>
    <property type="molecule type" value="Transcribed_RNA"/>
</dbReference>
<dbReference type="EMBL" id="HBUE01056098">
    <property type="protein sequence ID" value="CAG6466530.1"/>
    <property type="molecule type" value="Transcribed_RNA"/>
</dbReference>
<dbReference type="EMBL" id="HBUE01289167">
    <property type="protein sequence ID" value="CAG6573284.1"/>
    <property type="molecule type" value="Transcribed_RNA"/>
</dbReference>
<dbReference type="EMBL" id="HBUE01183500">
    <property type="protein sequence ID" value="CAG6521683.1"/>
    <property type="molecule type" value="Transcribed_RNA"/>
</dbReference>
<protein>
    <submittedName>
        <fullName evidence="2">(northern house mosquito) hypothetical protein</fullName>
    </submittedName>
</protein>
<proteinExistence type="predicted"/>
<dbReference type="EMBL" id="HBUE01183504">
    <property type="protein sequence ID" value="CAG6521691.1"/>
    <property type="molecule type" value="Transcribed_RNA"/>
</dbReference>
<name>A0A8D8GW55_CULPI</name>
<dbReference type="AlphaFoldDB" id="A0A8D8GW55"/>
<dbReference type="EMBL" id="HBUE01183507">
    <property type="protein sequence ID" value="CAG6521698.1"/>
    <property type="molecule type" value="Transcribed_RNA"/>
</dbReference>
<dbReference type="EMBL" id="HBUE01289168">
    <property type="protein sequence ID" value="CAG6573287.1"/>
    <property type="molecule type" value="Transcribed_RNA"/>
</dbReference>
<dbReference type="EMBL" id="HBUE01289170">
    <property type="protein sequence ID" value="CAG6573291.1"/>
    <property type="molecule type" value="Transcribed_RNA"/>
</dbReference>
<dbReference type="EMBL" id="HBUE01183503">
    <property type="protein sequence ID" value="CAG6521689.1"/>
    <property type="molecule type" value="Transcribed_RNA"/>
</dbReference>
<feature type="region of interest" description="Disordered" evidence="1">
    <location>
        <begin position="86"/>
        <end position="136"/>
    </location>
</feature>
<evidence type="ECO:0000256" key="1">
    <source>
        <dbReference type="SAM" id="MobiDB-lite"/>
    </source>
</evidence>
<dbReference type="EMBL" id="HBUE01289172">
    <property type="protein sequence ID" value="CAG6573296.1"/>
    <property type="molecule type" value="Transcribed_RNA"/>
</dbReference>